<dbReference type="InterPro" id="IPR053747">
    <property type="entry name" value="Fluoresc_Recovery_Reg"/>
</dbReference>
<gene>
    <name evidence="1" type="ORF">MNODULE_18770</name>
</gene>
<proteinExistence type="predicted"/>
<dbReference type="InterPro" id="IPR041601">
    <property type="entry name" value="FRP"/>
</dbReference>
<evidence type="ECO:0000313" key="1">
    <source>
        <dbReference type="EMBL" id="NKE72798.1"/>
    </source>
</evidence>
<sequence>MKKNWTDAYRRECSAIANELKALAAKISGPEDLWRIHDDLTNKRVEIDQMYDYRYSVLVTVFAGLLREGWITEEDLKGLAAEKIEKIKAISSW</sequence>
<organism evidence="1 2">
    <name type="scientific">Candidatus Manganitrophus noduliformans</name>
    <dbReference type="NCBI Taxonomy" id="2606439"/>
    <lineage>
        <taxon>Bacteria</taxon>
        <taxon>Pseudomonadati</taxon>
        <taxon>Nitrospirota</taxon>
        <taxon>Nitrospiria</taxon>
        <taxon>Candidatus Troglogloeales</taxon>
        <taxon>Candidatus Manganitrophaceae</taxon>
        <taxon>Candidatus Manganitrophus</taxon>
    </lineage>
</organism>
<accession>A0A7X6DTK8</accession>
<dbReference type="AlphaFoldDB" id="A0A7X6DTK8"/>
<protein>
    <submittedName>
        <fullName evidence="1">Uncharacterized protein</fullName>
    </submittedName>
</protein>
<evidence type="ECO:0000313" key="2">
    <source>
        <dbReference type="Proteomes" id="UP000534783"/>
    </source>
</evidence>
<dbReference type="Gene3D" id="6.10.140.1840">
    <property type="match status" value="1"/>
</dbReference>
<comment type="caution">
    <text evidence="1">The sequence shown here is derived from an EMBL/GenBank/DDBJ whole genome shotgun (WGS) entry which is preliminary data.</text>
</comment>
<dbReference type="GO" id="GO:0042651">
    <property type="term" value="C:thylakoid membrane"/>
    <property type="evidence" value="ECO:0007669"/>
    <property type="project" value="InterPro"/>
</dbReference>
<dbReference type="Pfam" id="PF18032">
    <property type="entry name" value="FRP"/>
    <property type="match status" value="1"/>
</dbReference>
<reference evidence="1 2" key="1">
    <citation type="journal article" date="2020" name="Nature">
        <title>Bacterial chemolithoautotrophy via manganese oxidation.</title>
        <authorList>
            <person name="Yu H."/>
            <person name="Leadbetter J.R."/>
        </authorList>
    </citation>
    <scope>NUCLEOTIDE SEQUENCE [LARGE SCALE GENOMIC DNA]</scope>
    <source>
        <strain evidence="1 2">Mn-1</strain>
    </source>
</reference>
<dbReference type="EMBL" id="VTOW01000004">
    <property type="protein sequence ID" value="NKE72798.1"/>
    <property type="molecule type" value="Genomic_DNA"/>
</dbReference>
<dbReference type="RefSeq" id="WP_168062735.1">
    <property type="nucleotide sequence ID" value="NZ_VTOW01000004.1"/>
</dbReference>
<name>A0A7X6DTK8_9BACT</name>
<keyword evidence="2" id="KW-1185">Reference proteome</keyword>
<dbReference type="Proteomes" id="UP000534783">
    <property type="component" value="Unassembled WGS sequence"/>
</dbReference>